<evidence type="ECO:0000256" key="1">
    <source>
        <dbReference type="ARBA" id="ARBA00004496"/>
    </source>
</evidence>
<reference evidence="13 14" key="1">
    <citation type="submission" date="2016-10" db="EMBL/GenBank/DDBJ databases">
        <authorList>
            <person name="de Groot N.N."/>
        </authorList>
    </citation>
    <scope>NUCLEOTIDE SEQUENCE [LARGE SCALE GENOMIC DNA]</scope>
    <source>
        <strain evidence="13 14">DSM 6059</strain>
    </source>
</reference>
<dbReference type="SUPFAM" id="SSF46785">
    <property type="entry name" value="Winged helix' DNA-binding domain"/>
    <property type="match status" value="1"/>
</dbReference>
<keyword evidence="10" id="KW-0028">Amino-acid biosynthesis</keyword>
<sequence>MKQSPLIQNIKELLDEQQIRSHYELAYYLSERGFENISQPQISRILKQIGAINIKNSKGESVYSIKHELMMPTLETKVHELVIDVHTNEFLIMVATIPGSADIVARVIEFNCAKNLILAVIAGDDSVMVMPKRIEQCGLIKHKIDIFFGTKKQLI</sequence>
<dbReference type="RefSeq" id="WP_091979747.1">
    <property type="nucleotide sequence ID" value="NZ_FOLO01000003.1"/>
</dbReference>
<keyword evidence="10" id="KW-0678">Repressor</keyword>
<evidence type="ECO:0000259" key="12">
    <source>
        <dbReference type="Pfam" id="PF02863"/>
    </source>
</evidence>
<keyword evidence="7 10" id="KW-0805">Transcription regulation</keyword>
<dbReference type="PANTHER" id="PTHR34471:SF1">
    <property type="entry name" value="ARGININE REPRESSOR"/>
    <property type="match status" value="1"/>
</dbReference>
<keyword evidence="9 10" id="KW-0804">Transcription</keyword>
<comment type="pathway">
    <text evidence="2 10">Amino-acid biosynthesis; L-arginine biosynthesis [regulation].</text>
</comment>
<evidence type="ECO:0000256" key="3">
    <source>
        <dbReference type="ARBA" id="ARBA00008316"/>
    </source>
</evidence>
<dbReference type="GO" id="GO:0003677">
    <property type="term" value="F:DNA binding"/>
    <property type="evidence" value="ECO:0007669"/>
    <property type="project" value="UniProtKB-KW"/>
</dbReference>
<comment type="subcellular location">
    <subcellularLocation>
        <location evidence="1 10">Cytoplasm</location>
    </subcellularLocation>
</comment>
<dbReference type="Pfam" id="PF02863">
    <property type="entry name" value="Arg_repressor_C"/>
    <property type="match status" value="1"/>
</dbReference>
<dbReference type="PANTHER" id="PTHR34471">
    <property type="entry name" value="ARGININE REPRESSOR"/>
    <property type="match status" value="1"/>
</dbReference>
<dbReference type="GO" id="GO:0006526">
    <property type="term" value="P:L-arginine biosynthetic process"/>
    <property type="evidence" value="ECO:0007669"/>
    <property type="project" value="UniProtKB-UniPathway"/>
</dbReference>
<evidence type="ECO:0000256" key="8">
    <source>
        <dbReference type="ARBA" id="ARBA00023125"/>
    </source>
</evidence>
<keyword evidence="5 10" id="KW-0963">Cytoplasm</keyword>
<evidence type="ECO:0000256" key="7">
    <source>
        <dbReference type="ARBA" id="ARBA00023015"/>
    </source>
</evidence>
<keyword evidence="8 10" id="KW-0238">DNA-binding</keyword>
<protein>
    <recommendedName>
        <fullName evidence="4 10">Arginine repressor</fullName>
    </recommendedName>
</protein>
<evidence type="ECO:0000256" key="5">
    <source>
        <dbReference type="ARBA" id="ARBA00022490"/>
    </source>
</evidence>
<accession>A0A1I1FBS6</accession>
<feature type="domain" description="Arginine repressor C-terminal" evidence="12">
    <location>
        <begin position="79"/>
        <end position="143"/>
    </location>
</feature>
<dbReference type="GO" id="GO:0003700">
    <property type="term" value="F:DNA-binding transcription factor activity"/>
    <property type="evidence" value="ECO:0007669"/>
    <property type="project" value="UniProtKB-UniRule"/>
</dbReference>
<dbReference type="InterPro" id="IPR036388">
    <property type="entry name" value="WH-like_DNA-bd_sf"/>
</dbReference>
<dbReference type="SUPFAM" id="SSF55252">
    <property type="entry name" value="C-terminal domain of arginine repressor"/>
    <property type="match status" value="1"/>
</dbReference>
<dbReference type="HAMAP" id="MF_00173">
    <property type="entry name" value="Arg_repressor"/>
    <property type="match status" value="1"/>
</dbReference>
<dbReference type="STRING" id="1123010.SAMN02745724_00575"/>
<evidence type="ECO:0000256" key="2">
    <source>
        <dbReference type="ARBA" id="ARBA00005040"/>
    </source>
</evidence>
<dbReference type="InterPro" id="IPR020900">
    <property type="entry name" value="Arg_repress_DNA-bd"/>
</dbReference>
<dbReference type="OrthoDB" id="6291604at2"/>
<evidence type="ECO:0000313" key="14">
    <source>
        <dbReference type="Proteomes" id="UP000198862"/>
    </source>
</evidence>
<dbReference type="InterPro" id="IPR001669">
    <property type="entry name" value="Arg_repress"/>
</dbReference>
<proteinExistence type="inferred from homology"/>
<dbReference type="PRINTS" id="PR01467">
    <property type="entry name" value="ARGREPRESSOR"/>
</dbReference>
<evidence type="ECO:0000256" key="10">
    <source>
        <dbReference type="HAMAP-Rule" id="MF_00173"/>
    </source>
</evidence>
<feature type="domain" description="Arginine repressor DNA-binding" evidence="11">
    <location>
        <begin position="1"/>
        <end position="68"/>
    </location>
</feature>
<dbReference type="Proteomes" id="UP000198862">
    <property type="component" value="Unassembled WGS sequence"/>
</dbReference>
<dbReference type="GO" id="GO:0005737">
    <property type="term" value="C:cytoplasm"/>
    <property type="evidence" value="ECO:0007669"/>
    <property type="project" value="UniProtKB-SubCell"/>
</dbReference>
<dbReference type="GO" id="GO:0034618">
    <property type="term" value="F:arginine binding"/>
    <property type="evidence" value="ECO:0007669"/>
    <property type="project" value="InterPro"/>
</dbReference>
<evidence type="ECO:0000256" key="4">
    <source>
        <dbReference type="ARBA" id="ARBA00021148"/>
    </source>
</evidence>
<dbReference type="InterPro" id="IPR020899">
    <property type="entry name" value="Arg_repress_C"/>
</dbReference>
<evidence type="ECO:0000259" key="11">
    <source>
        <dbReference type="Pfam" id="PF01316"/>
    </source>
</evidence>
<dbReference type="InterPro" id="IPR036390">
    <property type="entry name" value="WH_DNA-bd_sf"/>
</dbReference>
<dbReference type="Pfam" id="PF01316">
    <property type="entry name" value="Arg_repressor"/>
    <property type="match status" value="1"/>
</dbReference>
<organism evidence="13 14">
    <name type="scientific">Pseudoalteromonas denitrificans DSM 6059</name>
    <dbReference type="NCBI Taxonomy" id="1123010"/>
    <lineage>
        <taxon>Bacteria</taxon>
        <taxon>Pseudomonadati</taxon>
        <taxon>Pseudomonadota</taxon>
        <taxon>Gammaproteobacteria</taxon>
        <taxon>Alteromonadales</taxon>
        <taxon>Pseudoalteromonadaceae</taxon>
        <taxon>Pseudoalteromonas</taxon>
    </lineage>
</organism>
<dbReference type="Gene3D" id="1.10.10.10">
    <property type="entry name" value="Winged helix-like DNA-binding domain superfamily/Winged helix DNA-binding domain"/>
    <property type="match status" value="1"/>
</dbReference>
<dbReference type="AlphaFoldDB" id="A0A1I1FBS6"/>
<gene>
    <name evidence="10" type="primary">argR</name>
    <name evidence="13" type="ORF">SAMN02745724_00575</name>
</gene>
<dbReference type="UniPathway" id="UPA00068"/>
<comment type="function">
    <text evidence="10">Regulates arginine biosynthesis genes.</text>
</comment>
<comment type="similarity">
    <text evidence="3 10">Belongs to the ArgR family.</text>
</comment>
<keyword evidence="6 10" id="KW-0055">Arginine biosynthesis</keyword>
<dbReference type="EMBL" id="FOLO01000003">
    <property type="protein sequence ID" value="SFB96744.1"/>
    <property type="molecule type" value="Genomic_DNA"/>
</dbReference>
<dbReference type="Gene3D" id="3.30.1360.40">
    <property type="match status" value="1"/>
</dbReference>
<name>A0A1I1FBS6_9GAMM</name>
<evidence type="ECO:0000256" key="9">
    <source>
        <dbReference type="ARBA" id="ARBA00023163"/>
    </source>
</evidence>
<dbReference type="GO" id="GO:1900079">
    <property type="term" value="P:regulation of arginine biosynthetic process"/>
    <property type="evidence" value="ECO:0007669"/>
    <property type="project" value="UniProtKB-UniRule"/>
</dbReference>
<evidence type="ECO:0000313" key="13">
    <source>
        <dbReference type="EMBL" id="SFB96744.1"/>
    </source>
</evidence>
<dbReference type="GO" id="GO:0051259">
    <property type="term" value="P:protein complex oligomerization"/>
    <property type="evidence" value="ECO:0007669"/>
    <property type="project" value="InterPro"/>
</dbReference>
<dbReference type="InterPro" id="IPR036251">
    <property type="entry name" value="Arg_repress_C_sf"/>
</dbReference>
<evidence type="ECO:0000256" key="6">
    <source>
        <dbReference type="ARBA" id="ARBA00022571"/>
    </source>
</evidence>
<keyword evidence="14" id="KW-1185">Reference proteome</keyword>